<gene>
    <name evidence="2" type="ORF">C8A05DRAFT_39833</name>
</gene>
<evidence type="ECO:0000313" key="3">
    <source>
        <dbReference type="Proteomes" id="UP001303889"/>
    </source>
</evidence>
<keyword evidence="3" id="KW-1185">Reference proteome</keyword>
<proteinExistence type="predicted"/>
<keyword evidence="1" id="KW-0732">Signal</keyword>
<dbReference type="Proteomes" id="UP001303889">
    <property type="component" value="Unassembled WGS sequence"/>
</dbReference>
<evidence type="ECO:0000256" key="1">
    <source>
        <dbReference type="SAM" id="SignalP"/>
    </source>
</evidence>
<comment type="caution">
    <text evidence="2">The sequence shown here is derived from an EMBL/GenBank/DDBJ whole genome shotgun (WGS) entry which is preliminary data.</text>
</comment>
<reference evidence="2" key="2">
    <citation type="submission" date="2023-05" db="EMBL/GenBank/DDBJ databases">
        <authorList>
            <consortium name="Lawrence Berkeley National Laboratory"/>
            <person name="Steindorff A."/>
            <person name="Hensen N."/>
            <person name="Bonometti L."/>
            <person name="Westerberg I."/>
            <person name="Brannstrom I.O."/>
            <person name="Guillou S."/>
            <person name="Cros-Aarteil S."/>
            <person name="Calhoun S."/>
            <person name="Haridas S."/>
            <person name="Kuo A."/>
            <person name="Mondo S."/>
            <person name="Pangilinan J."/>
            <person name="Riley R."/>
            <person name="Labutti K."/>
            <person name="Andreopoulos B."/>
            <person name="Lipzen A."/>
            <person name="Chen C."/>
            <person name="Yanf M."/>
            <person name="Daum C."/>
            <person name="Ng V."/>
            <person name="Clum A."/>
            <person name="Ohm R."/>
            <person name="Martin F."/>
            <person name="Silar P."/>
            <person name="Natvig D."/>
            <person name="Lalanne C."/>
            <person name="Gautier V."/>
            <person name="Ament-Velasquez S.L."/>
            <person name="Kruys A."/>
            <person name="Hutchinson M.I."/>
            <person name="Powell A.J."/>
            <person name="Barry K."/>
            <person name="Miller A.N."/>
            <person name="Grigoriev I.V."/>
            <person name="Debuchy R."/>
            <person name="Gladieux P."/>
            <person name="Thoren M.H."/>
            <person name="Johannesson H."/>
        </authorList>
    </citation>
    <scope>NUCLEOTIDE SEQUENCE</scope>
    <source>
        <strain evidence="2">CBS 103.79</strain>
    </source>
</reference>
<evidence type="ECO:0000313" key="2">
    <source>
        <dbReference type="EMBL" id="KAK3896616.1"/>
    </source>
</evidence>
<sequence>MHLLSIVFALATAATVIHAASTSAPDDKVLELHGAPCGAANTSHASSPNDLLDKRGELPWSVIGYTEPYCQGDVVWLGTGDTTSNCRDMVVKAESIRVGVRGGTRVSFWNEPGYCHLTAIPPPDAALFWYDFEGGEGRIMTTCLVHKMYGYEVSRLG</sequence>
<dbReference type="EMBL" id="MU856492">
    <property type="protein sequence ID" value="KAK3896616.1"/>
    <property type="molecule type" value="Genomic_DNA"/>
</dbReference>
<reference evidence="2" key="1">
    <citation type="journal article" date="2023" name="Mol. Phylogenet. Evol.">
        <title>Genome-scale phylogeny and comparative genomics of the fungal order Sordariales.</title>
        <authorList>
            <person name="Hensen N."/>
            <person name="Bonometti L."/>
            <person name="Westerberg I."/>
            <person name="Brannstrom I.O."/>
            <person name="Guillou S."/>
            <person name="Cros-Aarteil S."/>
            <person name="Calhoun S."/>
            <person name="Haridas S."/>
            <person name="Kuo A."/>
            <person name="Mondo S."/>
            <person name="Pangilinan J."/>
            <person name="Riley R."/>
            <person name="LaButti K."/>
            <person name="Andreopoulos B."/>
            <person name="Lipzen A."/>
            <person name="Chen C."/>
            <person name="Yan M."/>
            <person name="Daum C."/>
            <person name="Ng V."/>
            <person name="Clum A."/>
            <person name="Steindorff A."/>
            <person name="Ohm R.A."/>
            <person name="Martin F."/>
            <person name="Silar P."/>
            <person name="Natvig D.O."/>
            <person name="Lalanne C."/>
            <person name="Gautier V."/>
            <person name="Ament-Velasquez S.L."/>
            <person name="Kruys A."/>
            <person name="Hutchinson M.I."/>
            <person name="Powell A.J."/>
            <person name="Barry K."/>
            <person name="Miller A.N."/>
            <person name="Grigoriev I.V."/>
            <person name="Debuchy R."/>
            <person name="Gladieux P."/>
            <person name="Hiltunen Thoren M."/>
            <person name="Johannesson H."/>
        </authorList>
    </citation>
    <scope>NUCLEOTIDE SEQUENCE</scope>
    <source>
        <strain evidence="2">CBS 103.79</strain>
    </source>
</reference>
<organism evidence="2 3">
    <name type="scientific">Staphylotrichum tortipilum</name>
    <dbReference type="NCBI Taxonomy" id="2831512"/>
    <lineage>
        <taxon>Eukaryota</taxon>
        <taxon>Fungi</taxon>
        <taxon>Dikarya</taxon>
        <taxon>Ascomycota</taxon>
        <taxon>Pezizomycotina</taxon>
        <taxon>Sordariomycetes</taxon>
        <taxon>Sordariomycetidae</taxon>
        <taxon>Sordariales</taxon>
        <taxon>Chaetomiaceae</taxon>
        <taxon>Staphylotrichum</taxon>
    </lineage>
</organism>
<name>A0AAN6RNR1_9PEZI</name>
<accession>A0AAN6RNR1</accession>
<feature type="chain" id="PRO_5043017760" evidence="1">
    <location>
        <begin position="20"/>
        <end position="157"/>
    </location>
</feature>
<dbReference type="AlphaFoldDB" id="A0AAN6RNR1"/>
<feature type="signal peptide" evidence="1">
    <location>
        <begin position="1"/>
        <end position="19"/>
    </location>
</feature>
<protein>
    <submittedName>
        <fullName evidence="2">Uncharacterized protein</fullName>
    </submittedName>
</protein>